<evidence type="ECO:0000256" key="6">
    <source>
        <dbReference type="ARBA" id="ARBA00022898"/>
    </source>
</evidence>
<dbReference type="SUPFAM" id="SSF53383">
    <property type="entry name" value="PLP-dependent transferases"/>
    <property type="match status" value="1"/>
</dbReference>
<evidence type="ECO:0000256" key="10">
    <source>
        <dbReference type="ARBA" id="ARBA00041275"/>
    </source>
</evidence>
<dbReference type="Pfam" id="PF00282">
    <property type="entry name" value="Pyridoxal_deC"/>
    <property type="match status" value="2"/>
</dbReference>
<dbReference type="Gene3D" id="3.90.1150.10">
    <property type="entry name" value="Aspartate Aminotransferase, domain 1"/>
    <property type="match status" value="1"/>
</dbReference>
<name>E3M4N5_CAERE</name>
<dbReference type="GO" id="GO:0042427">
    <property type="term" value="P:serotonin biosynthetic process"/>
    <property type="evidence" value="ECO:0007669"/>
    <property type="project" value="TreeGrafter"/>
</dbReference>
<evidence type="ECO:0000256" key="7">
    <source>
        <dbReference type="ARBA" id="ARBA00023239"/>
    </source>
</evidence>
<evidence type="ECO:0000256" key="8">
    <source>
        <dbReference type="ARBA" id="ARBA00038886"/>
    </source>
</evidence>
<dbReference type="OrthoDB" id="639767at2759"/>
<dbReference type="HOGENOM" id="CLU_011856_3_0_1"/>
<dbReference type="PRINTS" id="PR00800">
    <property type="entry name" value="YHDCRBOXLASE"/>
</dbReference>
<dbReference type="Proteomes" id="UP000008281">
    <property type="component" value="Unassembled WGS sequence"/>
</dbReference>
<proteinExistence type="inferred from homology"/>
<evidence type="ECO:0000256" key="1">
    <source>
        <dbReference type="ARBA" id="ARBA00001933"/>
    </source>
</evidence>
<dbReference type="GO" id="GO:0030170">
    <property type="term" value="F:pyridoxal phosphate binding"/>
    <property type="evidence" value="ECO:0007669"/>
    <property type="project" value="InterPro"/>
</dbReference>
<evidence type="ECO:0000313" key="14">
    <source>
        <dbReference type="Proteomes" id="UP000008281"/>
    </source>
</evidence>
<dbReference type="EC" id="4.1.1.28" evidence="8"/>
<keyword evidence="4" id="KW-0127">Catecholamine biosynthesis</keyword>
<keyword evidence="14" id="KW-1185">Reference proteome</keyword>
<keyword evidence="5" id="KW-0210">Decarboxylase</keyword>
<dbReference type="EMBL" id="DS268424">
    <property type="protein sequence ID" value="EFO91590.1"/>
    <property type="molecule type" value="Genomic_DNA"/>
</dbReference>
<dbReference type="OMA" id="WEVIRHE"/>
<dbReference type="GO" id="GO:0004058">
    <property type="term" value="F:aromatic-L-amino-acid decarboxylase activity"/>
    <property type="evidence" value="ECO:0007669"/>
    <property type="project" value="UniProtKB-EC"/>
</dbReference>
<accession>E3M4N5</accession>
<comment type="similarity">
    <text evidence="2 12">Belongs to the group II decarboxylase family.</text>
</comment>
<comment type="subunit">
    <text evidence="3">Homodimer.</text>
</comment>
<dbReference type="InParanoid" id="E3M4N5"/>
<protein>
    <recommendedName>
        <fullName evidence="9">Aromatic-L-amino-acid decarboxylase</fullName>
        <ecNumber evidence="8">4.1.1.28</ecNumber>
    </recommendedName>
    <alternativeName>
        <fullName evidence="10">DOPA decarboxylase</fullName>
    </alternativeName>
</protein>
<dbReference type="InterPro" id="IPR015424">
    <property type="entry name" value="PyrdxlP-dep_Trfase"/>
</dbReference>
<keyword evidence="6 11" id="KW-0663">Pyridoxal phosphate</keyword>
<evidence type="ECO:0000256" key="4">
    <source>
        <dbReference type="ARBA" id="ARBA00022584"/>
    </source>
</evidence>
<dbReference type="InterPro" id="IPR015421">
    <property type="entry name" value="PyrdxlP-dep_Trfase_major"/>
</dbReference>
<dbReference type="PANTHER" id="PTHR11999:SF167">
    <property type="entry name" value="AROMATIC-L-AMINO-ACID DECARBOXYLASE"/>
    <property type="match status" value="1"/>
</dbReference>
<dbReference type="GO" id="GO:0006520">
    <property type="term" value="P:amino acid metabolic process"/>
    <property type="evidence" value="ECO:0007669"/>
    <property type="project" value="InterPro"/>
</dbReference>
<evidence type="ECO:0000256" key="2">
    <source>
        <dbReference type="ARBA" id="ARBA00009533"/>
    </source>
</evidence>
<dbReference type="eggNOG" id="KOG0628">
    <property type="taxonomic scope" value="Eukaryota"/>
</dbReference>
<comment type="cofactor">
    <cofactor evidence="1 11 12">
        <name>pyridoxal 5'-phosphate</name>
        <dbReference type="ChEBI" id="CHEBI:597326"/>
    </cofactor>
</comment>
<evidence type="ECO:0000256" key="11">
    <source>
        <dbReference type="PIRSR" id="PIRSR602129-50"/>
    </source>
</evidence>
<evidence type="ECO:0000256" key="12">
    <source>
        <dbReference type="RuleBase" id="RU000382"/>
    </source>
</evidence>
<dbReference type="InterPro" id="IPR015422">
    <property type="entry name" value="PyrdxlP-dep_Trfase_small"/>
</dbReference>
<reference evidence="13" key="1">
    <citation type="submission" date="2007-07" db="EMBL/GenBank/DDBJ databases">
        <title>PCAP assembly of the Caenorhabditis remanei genome.</title>
        <authorList>
            <consortium name="The Caenorhabditis remanei Sequencing Consortium"/>
            <person name="Wilson R.K."/>
        </authorList>
    </citation>
    <scope>NUCLEOTIDE SEQUENCE [LARGE SCALE GENOMIC DNA]</scope>
    <source>
        <strain evidence="13">PB4641</strain>
    </source>
</reference>
<dbReference type="GO" id="GO:0019752">
    <property type="term" value="P:carboxylic acid metabolic process"/>
    <property type="evidence" value="ECO:0007669"/>
    <property type="project" value="InterPro"/>
</dbReference>
<gene>
    <name evidence="13" type="ORF">CRE_11784</name>
</gene>
<dbReference type="InterPro" id="IPR010977">
    <property type="entry name" value="Aromatic_deC"/>
</dbReference>
<dbReference type="STRING" id="31234.E3M4N5"/>
<evidence type="ECO:0000313" key="13">
    <source>
        <dbReference type="EMBL" id="EFO91590.1"/>
    </source>
</evidence>
<dbReference type="InterPro" id="IPR002129">
    <property type="entry name" value="PyrdxlP-dep_de-COase"/>
</dbReference>
<evidence type="ECO:0000256" key="5">
    <source>
        <dbReference type="ARBA" id="ARBA00022793"/>
    </source>
</evidence>
<dbReference type="Gene3D" id="3.40.640.10">
    <property type="entry name" value="Type I PLP-dependent aspartate aminotransferase-like (Major domain)"/>
    <property type="match status" value="1"/>
</dbReference>
<sequence>MDAEQLRSEGCKVIDIVADYWESMRKRRPLPDVKPGFMNQLVSAAPPTAPEDWKTIYEDLEKVVFNPATHWNHPHFFAYFPAGLTYHSIMADILSSGLSSVGFSWMACPAITELEKAMLDWVVELMGLPEHFKNSHPGPGCGIIQSSGSDSILIAILTARAAKVIRFLNSKVEEIKSSPSIFQWLPNFSLGKSLYNILNHNVFNSNTDRPSYDSTDVITPFYHDPRVFQNFVMYFCDQGHSSIEKGAWLAGVRYRKLKAIKGYLGNYGLDPDALRKAVQEDRDRGYIPFMLIVTVGTTSSCGIDEIERLTPICKAEGLYVHVDSAYAGSYALCEENRYLLNGVENVDSYNTNLHKAGMINFDCSPMWFKNGTYASRYYNVDAIHLAHEYQSTGTDYRHLEIPLGRRFRSLKLWFTLRNWGADKIKDYLRGTMDIAIFFSKIIVEDQKFELFVPPILGLCCFRLRNHSNSDNERLCTAINRDRRIHIVPSTIHSIFFLRFAVGSPMTTKEDAVHAKKIIFEIANNLFKK</sequence>
<evidence type="ECO:0000256" key="3">
    <source>
        <dbReference type="ARBA" id="ARBA00011738"/>
    </source>
</evidence>
<dbReference type="GO" id="GO:0042423">
    <property type="term" value="P:catecholamine biosynthetic process"/>
    <property type="evidence" value="ECO:0007669"/>
    <property type="project" value="UniProtKB-KW"/>
</dbReference>
<dbReference type="PANTHER" id="PTHR11999">
    <property type="entry name" value="GROUP II PYRIDOXAL-5-PHOSPHATE DECARBOXYLASE"/>
    <property type="match status" value="1"/>
</dbReference>
<dbReference type="AlphaFoldDB" id="E3M4N5"/>
<dbReference type="Gene3D" id="1.20.1340.10">
    <property type="entry name" value="dopa decarboxylase, N-terminal domain"/>
    <property type="match status" value="1"/>
</dbReference>
<feature type="modified residue" description="N6-(pyridoxal phosphate)lysine" evidence="11">
    <location>
        <position position="355"/>
    </location>
</feature>
<evidence type="ECO:0000256" key="9">
    <source>
        <dbReference type="ARBA" id="ARBA00040968"/>
    </source>
</evidence>
<keyword evidence="7 12" id="KW-0456">Lyase</keyword>
<dbReference type="GO" id="GO:0005737">
    <property type="term" value="C:cytoplasm"/>
    <property type="evidence" value="ECO:0007669"/>
    <property type="project" value="TreeGrafter"/>
</dbReference>
<organism evidence="14">
    <name type="scientific">Caenorhabditis remanei</name>
    <name type="common">Caenorhabditis vulgaris</name>
    <dbReference type="NCBI Taxonomy" id="31234"/>
    <lineage>
        <taxon>Eukaryota</taxon>
        <taxon>Metazoa</taxon>
        <taxon>Ecdysozoa</taxon>
        <taxon>Nematoda</taxon>
        <taxon>Chromadorea</taxon>
        <taxon>Rhabditida</taxon>
        <taxon>Rhabditina</taxon>
        <taxon>Rhabditomorpha</taxon>
        <taxon>Rhabditoidea</taxon>
        <taxon>Rhabditidae</taxon>
        <taxon>Peloderinae</taxon>
        <taxon>Caenorhabditis</taxon>
    </lineage>
</organism>